<organism evidence="2 5">
    <name type="scientific">Parasedimentitalea maritima</name>
    <dbReference type="NCBI Taxonomy" id="2578117"/>
    <lineage>
        <taxon>Bacteria</taxon>
        <taxon>Pseudomonadati</taxon>
        <taxon>Pseudomonadota</taxon>
        <taxon>Alphaproteobacteria</taxon>
        <taxon>Rhodobacterales</taxon>
        <taxon>Paracoccaceae</taxon>
        <taxon>Parasedimentitalea</taxon>
    </lineage>
</organism>
<reference evidence="2 5" key="2">
    <citation type="submission" date="2019-12" db="EMBL/GenBank/DDBJ databases">
        <authorList>
            <person name="Zhang Y.-J."/>
        </authorList>
    </citation>
    <scope>NUCLEOTIDE SEQUENCE [LARGE SCALE GENOMIC DNA]</scope>
    <source>
        <strain evidence="2 5">H18S-6</strain>
    </source>
</reference>
<accession>A0A5R8ZMI1</accession>
<evidence type="ECO:0000256" key="1">
    <source>
        <dbReference type="SAM" id="SignalP"/>
    </source>
</evidence>
<evidence type="ECO:0000313" key="4">
    <source>
        <dbReference type="Proteomes" id="UP000305041"/>
    </source>
</evidence>
<evidence type="ECO:0000313" key="3">
    <source>
        <dbReference type="EMBL" id="TLP67009.1"/>
    </source>
</evidence>
<feature type="chain" id="PRO_5044624178" evidence="1">
    <location>
        <begin position="25"/>
        <end position="140"/>
    </location>
</feature>
<comment type="caution">
    <text evidence="2">The sequence shown here is derived from an EMBL/GenBank/DDBJ whole genome shotgun (WGS) entry which is preliminary data.</text>
</comment>
<proteinExistence type="predicted"/>
<dbReference type="RefSeq" id="WP_138162228.1">
    <property type="nucleotide sequence ID" value="NZ_VAUA01000003.1"/>
</dbReference>
<dbReference type="EMBL" id="WSFO01000011">
    <property type="protein sequence ID" value="KAE9627895.1"/>
    <property type="molecule type" value="Genomic_DNA"/>
</dbReference>
<protein>
    <submittedName>
        <fullName evidence="2">Uncharacterized protein</fullName>
    </submittedName>
</protein>
<dbReference type="Proteomes" id="UP000441586">
    <property type="component" value="Unassembled WGS sequence"/>
</dbReference>
<name>A0A5R8ZMI1_9RHOB</name>
<dbReference type="OrthoDB" id="7689766at2"/>
<gene>
    <name evidence="3" type="ORF">FEE96_06565</name>
    <name evidence="2" type="ORF">GP644_17515</name>
</gene>
<sequence>MKPLYRSFALIAAIAVALPTAALAFRAVNSLQVNQVDSNVFEVIGRAGAFKEDYWCGAGDYLRRQLRLPWSTEIYVVSEIGRGVTTGARSAVQFTINPEAVGVVPYEKSWVSNILTVGYSRSVTAAFHYCDRRLFNPLWF</sequence>
<evidence type="ECO:0000313" key="5">
    <source>
        <dbReference type="Proteomes" id="UP000441586"/>
    </source>
</evidence>
<keyword evidence="1" id="KW-0732">Signal</keyword>
<dbReference type="Proteomes" id="UP000305041">
    <property type="component" value="Unassembled WGS sequence"/>
</dbReference>
<accession>A0A6A4RCN6</accession>
<keyword evidence="4" id="KW-1185">Reference proteome</keyword>
<dbReference type="AlphaFoldDB" id="A0A5R8ZMI1"/>
<feature type="signal peptide" evidence="1">
    <location>
        <begin position="1"/>
        <end position="24"/>
    </location>
</feature>
<dbReference type="EMBL" id="VAUA01000003">
    <property type="protein sequence ID" value="TLP67009.1"/>
    <property type="molecule type" value="Genomic_DNA"/>
</dbReference>
<evidence type="ECO:0000313" key="2">
    <source>
        <dbReference type="EMBL" id="KAE9627895.1"/>
    </source>
</evidence>
<reference evidence="3 4" key="1">
    <citation type="submission" date="2019-05" db="EMBL/GenBank/DDBJ databases">
        <title>Draft genome sequence of Pelagicola sp. DSW4-44.</title>
        <authorList>
            <person name="Oh J."/>
        </authorList>
    </citation>
    <scope>NUCLEOTIDE SEQUENCE [LARGE SCALE GENOMIC DNA]</scope>
    <source>
        <strain evidence="3 4">DSW4-44</strain>
    </source>
</reference>